<feature type="transmembrane region" description="Helical" evidence="1">
    <location>
        <begin position="20"/>
        <end position="49"/>
    </location>
</feature>
<feature type="transmembrane region" description="Helical" evidence="1">
    <location>
        <begin position="61"/>
        <end position="84"/>
    </location>
</feature>
<dbReference type="RefSeq" id="WP_146929692.1">
    <property type="nucleotide sequence ID" value="NZ_CBCSHZ010000001.1"/>
</dbReference>
<keyword evidence="1" id="KW-0472">Membrane</keyword>
<dbReference type="EMBL" id="VORY01000002">
    <property type="protein sequence ID" value="TXD95257.1"/>
    <property type="molecule type" value="Genomic_DNA"/>
</dbReference>
<sequence length="342" mass="37124">MAYTRTTFENLANKVSRISWGAIFAGTLTALAVVLMLNLLGLGIGLTTIDPMTEADPLKGLGTGALIWMGISNLVALFVGGLVAGRMSGLPSNSDGGLHGFLAWALFALISIYLITSTIGTMVNGMSSAISGLFGNSQSEKIVVQMDEAQNKGKNDVSFSYEKIKTEAFQLINKAEKYDILPEDASGEARETINEVESETQEAYNKLNLDENIDQFFNDLSFDLDDNGDLNITVDGNQDYLNKEDMKVYLVENTELSKAEIDGLVNKWDKNIEKAVNKAESFYAKAKQKAIVYSDKAADAIGKLSIAAFLIFFFGALAAFFGGATGSPLLTVSEERKEEKYD</sequence>
<evidence type="ECO:0000256" key="1">
    <source>
        <dbReference type="SAM" id="Phobius"/>
    </source>
</evidence>
<dbReference type="AlphaFoldDB" id="A0A5C6ZWE7"/>
<protein>
    <submittedName>
        <fullName evidence="2">Uncharacterized protein</fullName>
    </submittedName>
</protein>
<organism evidence="2 3">
    <name type="scientific">Gillisia hiemivivida</name>
    <dbReference type="NCBI Taxonomy" id="291190"/>
    <lineage>
        <taxon>Bacteria</taxon>
        <taxon>Pseudomonadati</taxon>
        <taxon>Bacteroidota</taxon>
        <taxon>Flavobacteriia</taxon>
        <taxon>Flavobacteriales</taxon>
        <taxon>Flavobacteriaceae</taxon>
        <taxon>Gillisia</taxon>
    </lineage>
</organism>
<evidence type="ECO:0000313" key="2">
    <source>
        <dbReference type="EMBL" id="TXD95257.1"/>
    </source>
</evidence>
<proteinExistence type="predicted"/>
<keyword evidence="1" id="KW-0812">Transmembrane</keyword>
<dbReference type="OrthoDB" id="2154696at2"/>
<comment type="caution">
    <text evidence="2">The sequence shown here is derived from an EMBL/GenBank/DDBJ whole genome shotgun (WGS) entry which is preliminary data.</text>
</comment>
<keyword evidence="1" id="KW-1133">Transmembrane helix</keyword>
<evidence type="ECO:0000313" key="3">
    <source>
        <dbReference type="Proteomes" id="UP000321367"/>
    </source>
</evidence>
<accession>A0A5C6ZWE7</accession>
<feature type="transmembrane region" description="Helical" evidence="1">
    <location>
        <begin position="96"/>
        <end position="116"/>
    </location>
</feature>
<gene>
    <name evidence="2" type="ORF">ES724_03645</name>
</gene>
<name>A0A5C6ZWE7_9FLAO</name>
<dbReference type="Proteomes" id="UP000321367">
    <property type="component" value="Unassembled WGS sequence"/>
</dbReference>
<keyword evidence="3" id="KW-1185">Reference proteome</keyword>
<reference evidence="2 3" key="1">
    <citation type="submission" date="2019-08" db="EMBL/GenBank/DDBJ databases">
        <title>Genome sequence of Gillisia hiemivivida IC154 (type strain).</title>
        <authorList>
            <person name="Bowman J.P."/>
        </authorList>
    </citation>
    <scope>NUCLEOTIDE SEQUENCE [LARGE SCALE GENOMIC DNA]</scope>
    <source>
        <strain evidence="2 3">IC154</strain>
    </source>
</reference>
<feature type="transmembrane region" description="Helical" evidence="1">
    <location>
        <begin position="304"/>
        <end position="324"/>
    </location>
</feature>